<feature type="transmembrane region" description="Helical" evidence="1">
    <location>
        <begin position="115"/>
        <end position="133"/>
    </location>
</feature>
<dbReference type="EMBL" id="CP018154">
    <property type="protein sequence ID" value="APG63373.1"/>
    <property type="molecule type" value="Genomic_DNA"/>
</dbReference>
<proteinExistence type="predicted"/>
<dbReference type="Proteomes" id="UP000242561">
    <property type="component" value="Chromosome"/>
</dbReference>
<name>A0A1L3JE88_9SPHN</name>
<gene>
    <name evidence="2" type="ORF">LPB140_11900</name>
</gene>
<feature type="transmembrane region" description="Helical" evidence="1">
    <location>
        <begin position="30"/>
        <end position="49"/>
    </location>
</feature>
<dbReference type="STRING" id="1913578.LPB140_11900"/>
<reference evidence="2 3" key="1">
    <citation type="submission" date="2016-11" db="EMBL/GenBank/DDBJ databases">
        <title>Sphingorhabdus sp. LPB0140, isolated from marine environment.</title>
        <authorList>
            <person name="Kim E."/>
            <person name="Yi H."/>
        </authorList>
    </citation>
    <scope>NUCLEOTIDE SEQUENCE [LARGE SCALE GENOMIC DNA]</scope>
    <source>
        <strain evidence="2 3">LPB0140</strain>
    </source>
</reference>
<sequence length="145" mass="16884">MVDLLQIFFWTSSLITLIIIFLIGSNEEKFGITALILGTLTTTASYWTLQDEPKYFNLSLLFFDTILLIILILFCLKSRKFWPIWVSSFHLIAVLTHISHLLLNESLIRAYSLLQGFWVYPMYISMILGAYGYRKAMMKKKQIST</sequence>
<feature type="transmembrane region" description="Helical" evidence="1">
    <location>
        <begin position="6"/>
        <end position="23"/>
    </location>
</feature>
<protein>
    <submittedName>
        <fullName evidence="2">Uncharacterized protein</fullName>
    </submittedName>
</protein>
<dbReference type="KEGG" id="sphl:LPB140_11900"/>
<evidence type="ECO:0000256" key="1">
    <source>
        <dbReference type="SAM" id="Phobius"/>
    </source>
</evidence>
<keyword evidence="3" id="KW-1185">Reference proteome</keyword>
<dbReference type="AlphaFoldDB" id="A0A1L3JE88"/>
<keyword evidence="1" id="KW-1133">Transmembrane helix</keyword>
<keyword evidence="1" id="KW-0812">Transmembrane</keyword>
<evidence type="ECO:0000313" key="2">
    <source>
        <dbReference type="EMBL" id="APG63373.1"/>
    </source>
</evidence>
<accession>A0A1L3JE88</accession>
<feature type="transmembrane region" description="Helical" evidence="1">
    <location>
        <begin position="83"/>
        <end position="103"/>
    </location>
</feature>
<organism evidence="2 3">
    <name type="scientific">Sphingorhabdus lutea</name>
    <dbReference type="NCBI Taxonomy" id="1913578"/>
    <lineage>
        <taxon>Bacteria</taxon>
        <taxon>Pseudomonadati</taxon>
        <taxon>Pseudomonadota</taxon>
        <taxon>Alphaproteobacteria</taxon>
        <taxon>Sphingomonadales</taxon>
        <taxon>Sphingomonadaceae</taxon>
        <taxon>Sphingorhabdus</taxon>
    </lineage>
</organism>
<evidence type="ECO:0000313" key="3">
    <source>
        <dbReference type="Proteomes" id="UP000242561"/>
    </source>
</evidence>
<keyword evidence="1" id="KW-0472">Membrane</keyword>
<feature type="transmembrane region" description="Helical" evidence="1">
    <location>
        <begin position="55"/>
        <end position="76"/>
    </location>
</feature>